<name>S4NEQ0_9LACO</name>
<evidence type="ECO:0000313" key="2">
    <source>
        <dbReference type="EMBL" id="GAD15647.1"/>
    </source>
</evidence>
<dbReference type="GO" id="GO:0008800">
    <property type="term" value="F:beta-lactamase activity"/>
    <property type="evidence" value="ECO:0007669"/>
    <property type="project" value="InterPro"/>
</dbReference>
<dbReference type="AlphaFoldDB" id="S4NEQ0"/>
<dbReference type="eggNOG" id="COG2367">
    <property type="taxonomic scope" value="Bacteria"/>
</dbReference>
<proteinExistence type="predicted"/>
<protein>
    <submittedName>
        <fullName evidence="2">Beta-lactamase class A</fullName>
    </submittedName>
</protein>
<dbReference type="Proteomes" id="UP000016361">
    <property type="component" value="Unassembled WGS sequence"/>
</dbReference>
<dbReference type="Pfam" id="PF13354">
    <property type="entry name" value="Beta-lactamase2"/>
    <property type="match status" value="1"/>
</dbReference>
<dbReference type="SUPFAM" id="SSF56601">
    <property type="entry name" value="beta-lactamase/transpeptidase-like"/>
    <property type="match status" value="1"/>
</dbReference>
<accession>S4NEQ0</accession>
<evidence type="ECO:0000259" key="1">
    <source>
        <dbReference type="Pfam" id="PF13354"/>
    </source>
</evidence>
<keyword evidence="3" id="KW-1185">Reference proteome</keyword>
<dbReference type="GO" id="GO:0030655">
    <property type="term" value="P:beta-lactam antibiotic catabolic process"/>
    <property type="evidence" value="ECO:0007669"/>
    <property type="project" value="InterPro"/>
</dbReference>
<dbReference type="InterPro" id="IPR045155">
    <property type="entry name" value="Beta-lactam_cat"/>
</dbReference>
<dbReference type="InterPro" id="IPR000871">
    <property type="entry name" value="Beta-lactam_class-A"/>
</dbReference>
<organism evidence="2 3">
    <name type="scientific">Lentilactobacillus otakiensis DSM 19908 = JCM 15040</name>
    <dbReference type="NCBI Taxonomy" id="1423780"/>
    <lineage>
        <taxon>Bacteria</taxon>
        <taxon>Bacillati</taxon>
        <taxon>Bacillota</taxon>
        <taxon>Bacilli</taxon>
        <taxon>Lactobacillales</taxon>
        <taxon>Lactobacillaceae</taxon>
        <taxon>Lentilactobacillus</taxon>
    </lineage>
</organism>
<dbReference type="STRING" id="1423780.FD05_GL001443"/>
<dbReference type="EMBL" id="BASH01000001">
    <property type="protein sequence ID" value="GAD15647.1"/>
    <property type="molecule type" value="Genomic_DNA"/>
</dbReference>
<evidence type="ECO:0000313" key="3">
    <source>
        <dbReference type="Proteomes" id="UP000016361"/>
    </source>
</evidence>
<comment type="caution">
    <text evidence="2">The sequence shown here is derived from an EMBL/GenBank/DDBJ whole genome shotgun (WGS) entry which is preliminary data.</text>
</comment>
<dbReference type="RefSeq" id="WP_020280110.1">
    <property type="nucleotide sequence ID" value="NZ_AZED01000014.1"/>
</dbReference>
<dbReference type="OrthoDB" id="9775096at2"/>
<dbReference type="PATRIC" id="fig|1423780.4.peg.1454"/>
<sequence>MSNQLSDTIEQILSGSSFNYGLLIESDGQALVEHNSHETFPSASLIKLAILNDVLDSHLDLDQKVDVDSEHLVGGAGVLQLMQPRKWTLRDLLALMISVSDNSATNLVISVVGMSNVQDYLVNQEFKQTELNRYLMDGNALADGINNYTSAAESLALLQRVLRYGSEVQSWFNNQQFRYKLPGNFDESGEDIAVYNKTGEGNLIDHDVARFVYSNHVVDIAMLTSGSLNRMDTIYKFNQVGQAVADWLEDK</sequence>
<dbReference type="PANTHER" id="PTHR35333:SF3">
    <property type="entry name" value="BETA-LACTAMASE-TYPE TRANSPEPTIDASE FOLD CONTAINING PROTEIN"/>
    <property type="match status" value="1"/>
</dbReference>
<feature type="domain" description="Beta-lactamase class A catalytic" evidence="1">
    <location>
        <begin position="27"/>
        <end position="223"/>
    </location>
</feature>
<reference evidence="3" key="1">
    <citation type="journal article" date="2013" name="Genome Announc.">
        <title>Draft Genome Sequence of D-Branched-Chain Amino Acid Producer Lactobacillus otakiensis JCM 15040T, Isolated from a Traditional Japanese Pickle.</title>
        <authorList>
            <person name="Doi K."/>
            <person name="Mori K."/>
            <person name="Mutaguchi Y."/>
            <person name="Tashiro K."/>
            <person name="Fujino Y."/>
            <person name="Ohmori T."/>
            <person name="Kuhara S."/>
            <person name="Ohshima T."/>
        </authorList>
    </citation>
    <scope>NUCLEOTIDE SEQUENCE [LARGE SCALE GENOMIC DNA]</scope>
    <source>
        <strain evidence="3">JCM 15040</strain>
    </source>
</reference>
<dbReference type="GeneID" id="301048673"/>
<dbReference type="GO" id="GO:0046677">
    <property type="term" value="P:response to antibiotic"/>
    <property type="evidence" value="ECO:0007669"/>
    <property type="project" value="InterPro"/>
</dbReference>
<dbReference type="InterPro" id="IPR012338">
    <property type="entry name" value="Beta-lactam/transpept-like"/>
</dbReference>
<dbReference type="PANTHER" id="PTHR35333">
    <property type="entry name" value="BETA-LACTAMASE"/>
    <property type="match status" value="1"/>
</dbReference>
<dbReference type="Gene3D" id="3.40.710.10">
    <property type="entry name" value="DD-peptidase/beta-lactamase superfamily"/>
    <property type="match status" value="1"/>
</dbReference>
<gene>
    <name evidence="2" type="ORF">LOT_0185</name>
</gene>